<accession>A0AAX6EYV2</accession>
<evidence type="ECO:0000313" key="3">
    <source>
        <dbReference type="Proteomes" id="UP001140949"/>
    </source>
</evidence>
<dbReference type="Proteomes" id="UP001140949">
    <property type="component" value="Unassembled WGS sequence"/>
</dbReference>
<proteinExistence type="predicted"/>
<reference evidence="1" key="2">
    <citation type="submission" date="2023-04" db="EMBL/GenBank/DDBJ databases">
        <authorList>
            <person name="Bruccoleri R.E."/>
            <person name="Oakeley E.J."/>
            <person name="Faust A.-M."/>
            <person name="Dessus-Babus S."/>
            <person name="Altorfer M."/>
            <person name="Burckhardt D."/>
            <person name="Oertli M."/>
            <person name="Naumann U."/>
            <person name="Petersen F."/>
            <person name="Wong J."/>
        </authorList>
    </citation>
    <scope>NUCLEOTIDE SEQUENCE</scope>
    <source>
        <strain evidence="1">GSM-AAB239-AS_SAM_17_03QT</strain>
        <tissue evidence="1">Leaf</tissue>
    </source>
</reference>
<dbReference type="AlphaFoldDB" id="A0AAX6EYV2"/>
<dbReference type="EMBL" id="JANAVB010033216">
    <property type="protein sequence ID" value="KAJ6809101.1"/>
    <property type="molecule type" value="Genomic_DNA"/>
</dbReference>
<comment type="caution">
    <text evidence="1">The sequence shown here is derived from an EMBL/GenBank/DDBJ whole genome shotgun (WGS) entry which is preliminary data.</text>
</comment>
<gene>
    <name evidence="1" type="ORF">M6B38_163540</name>
    <name evidence="2" type="ORF">M6B38_295825</name>
</gene>
<keyword evidence="3" id="KW-1185">Reference proteome</keyword>
<sequence length="104" mass="11434">MGIWRSCPFAASLPTSHPSYAPQKNLEMSAQWQAPPLPEGPVELFIVILSAGNHFAERLAVGKSCMSTIRNSSSLVARFFVALHGRKEVNIELKKEAEYSALYG</sequence>
<dbReference type="EMBL" id="JANAVB010007088">
    <property type="protein sequence ID" value="KAJ6843681.1"/>
    <property type="molecule type" value="Genomic_DNA"/>
</dbReference>
<organism evidence="1 3">
    <name type="scientific">Iris pallida</name>
    <name type="common">Sweet iris</name>
    <dbReference type="NCBI Taxonomy" id="29817"/>
    <lineage>
        <taxon>Eukaryota</taxon>
        <taxon>Viridiplantae</taxon>
        <taxon>Streptophyta</taxon>
        <taxon>Embryophyta</taxon>
        <taxon>Tracheophyta</taxon>
        <taxon>Spermatophyta</taxon>
        <taxon>Magnoliopsida</taxon>
        <taxon>Liliopsida</taxon>
        <taxon>Asparagales</taxon>
        <taxon>Iridaceae</taxon>
        <taxon>Iridoideae</taxon>
        <taxon>Irideae</taxon>
        <taxon>Iris</taxon>
    </lineage>
</organism>
<evidence type="ECO:0000313" key="1">
    <source>
        <dbReference type="EMBL" id="KAJ6809101.1"/>
    </source>
</evidence>
<protein>
    <submittedName>
        <fullName evidence="1">Hydroxyproline O-galactosyltransferase GALT6-like</fullName>
    </submittedName>
</protein>
<evidence type="ECO:0000313" key="2">
    <source>
        <dbReference type="EMBL" id="KAJ6843681.1"/>
    </source>
</evidence>
<reference evidence="1" key="1">
    <citation type="journal article" date="2023" name="GigaByte">
        <title>Genome assembly of the bearded iris, Iris pallida Lam.</title>
        <authorList>
            <person name="Bruccoleri R.E."/>
            <person name="Oakeley E.J."/>
            <person name="Faust A.M.E."/>
            <person name="Altorfer M."/>
            <person name="Dessus-Babus S."/>
            <person name="Burckhardt D."/>
            <person name="Oertli M."/>
            <person name="Naumann U."/>
            <person name="Petersen F."/>
            <person name="Wong J."/>
        </authorList>
    </citation>
    <scope>NUCLEOTIDE SEQUENCE</scope>
    <source>
        <strain evidence="1">GSM-AAB239-AS_SAM_17_03QT</strain>
    </source>
</reference>
<name>A0AAX6EYV2_IRIPA</name>